<evidence type="ECO:0000313" key="1">
    <source>
        <dbReference type="EMBL" id="AAS11427.1"/>
    </source>
</evidence>
<dbReference type="KEGG" id="tde:TDE_0936"/>
<gene>
    <name evidence="1" type="ordered locus">TDE_0936</name>
</gene>
<reference evidence="1 2" key="1">
    <citation type="journal article" date="2004" name="Proc. Natl. Acad. Sci. U.S.A.">
        <title>Comparison of the genome of the oral pathogen Treponema denticola with other spirochete genomes.</title>
        <authorList>
            <person name="Seshadri R."/>
            <person name="Myers G.S."/>
            <person name="Tettelin H."/>
            <person name="Eisen J.A."/>
            <person name="Heidelberg J.F."/>
            <person name="Dodson R.J."/>
            <person name="Davidsen T.M."/>
            <person name="DeBoy R.T."/>
            <person name="Fouts D.E."/>
            <person name="Haft D.H."/>
            <person name="Selengut J."/>
            <person name="Ren Q."/>
            <person name="Brinkac L.M."/>
            <person name="Madupu R."/>
            <person name="Kolonay J."/>
            <person name="Durkin S.A."/>
            <person name="Daugherty S.C."/>
            <person name="Shetty J."/>
            <person name="Shvartsbeyn A."/>
            <person name="Gebregeorgis E."/>
            <person name="Geer K."/>
            <person name="Tsegaye G."/>
            <person name="Malek J."/>
            <person name="Ayodeji B."/>
            <person name="Shatsman S."/>
            <person name="McLeod M.P."/>
            <person name="Smajs D."/>
            <person name="Howell J.K."/>
            <person name="Pal S."/>
            <person name="Amin A."/>
            <person name="Vashisth P."/>
            <person name="McNeill T.Z."/>
            <person name="Xiang Q."/>
            <person name="Sodergren E."/>
            <person name="Baca E."/>
            <person name="Weinstock G.M."/>
            <person name="Norris S.J."/>
            <person name="Fraser C.M."/>
            <person name="Paulsen I.T."/>
        </authorList>
    </citation>
    <scope>NUCLEOTIDE SEQUENCE [LARGE SCALE GENOMIC DNA]</scope>
    <source>
        <strain evidence="2">ATCC 35405 / DSM 14222 / CIP 103919 / JCM 8153 / KCTC 15104</strain>
    </source>
</reference>
<dbReference type="EMBL" id="AE017226">
    <property type="protein sequence ID" value="AAS11427.1"/>
    <property type="molecule type" value="Genomic_DNA"/>
</dbReference>
<dbReference type="STRING" id="243275.TDE_0936"/>
<dbReference type="Proteomes" id="UP000008212">
    <property type="component" value="Chromosome"/>
</dbReference>
<organism evidence="1 2">
    <name type="scientific">Treponema denticola (strain ATCC 35405 / DSM 14222 / CIP 103919 / JCM 8153 / KCTC 15104)</name>
    <dbReference type="NCBI Taxonomy" id="243275"/>
    <lineage>
        <taxon>Bacteria</taxon>
        <taxon>Pseudomonadati</taxon>
        <taxon>Spirochaetota</taxon>
        <taxon>Spirochaetia</taxon>
        <taxon>Spirochaetales</taxon>
        <taxon>Treponemataceae</taxon>
        <taxon>Treponema</taxon>
    </lineage>
</organism>
<name>Q73P63_TREDE</name>
<keyword evidence="2" id="KW-1185">Reference proteome</keyword>
<sequence>MGSLFDLRYIQAKTMLKAEYSKNIFKPSKKRELKL</sequence>
<dbReference type="PaxDb" id="243275-TDE_0936"/>
<dbReference type="HOGENOM" id="CLU_3367947_0_0_12"/>
<protein>
    <submittedName>
        <fullName evidence="1">Uncharacterized protein</fullName>
    </submittedName>
</protein>
<evidence type="ECO:0000313" key="2">
    <source>
        <dbReference type="Proteomes" id="UP000008212"/>
    </source>
</evidence>
<proteinExistence type="predicted"/>
<accession>Q73P63</accession>
<dbReference type="AlphaFoldDB" id="Q73P63"/>